<reference evidence="4" key="2">
    <citation type="submission" date="2020-09" db="EMBL/GenBank/DDBJ databases">
        <authorList>
            <person name="Sun Q."/>
            <person name="Zhou Y."/>
        </authorList>
    </citation>
    <scope>NUCLEOTIDE SEQUENCE</scope>
    <source>
        <strain evidence="4">CGMCC 1.15178</strain>
    </source>
</reference>
<dbReference type="RefSeq" id="WP_229750599.1">
    <property type="nucleotide sequence ID" value="NZ_BMHP01000005.1"/>
</dbReference>
<feature type="chain" id="PRO_5038910299" description="EfeO-type cupredoxin-like domain-containing protein" evidence="2">
    <location>
        <begin position="23"/>
        <end position="144"/>
    </location>
</feature>
<dbReference type="Gene3D" id="2.60.40.420">
    <property type="entry name" value="Cupredoxins - blue copper proteins"/>
    <property type="match status" value="1"/>
</dbReference>
<dbReference type="InterPro" id="IPR008972">
    <property type="entry name" value="Cupredoxin"/>
</dbReference>
<dbReference type="EMBL" id="BMHP01000005">
    <property type="protein sequence ID" value="GGD90970.1"/>
    <property type="molecule type" value="Genomic_DNA"/>
</dbReference>
<evidence type="ECO:0000256" key="1">
    <source>
        <dbReference type="SAM" id="MobiDB-lite"/>
    </source>
</evidence>
<proteinExistence type="predicted"/>
<feature type="region of interest" description="Disordered" evidence="1">
    <location>
        <begin position="30"/>
        <end position="59"/>
    </location>
</feature>
<protein>
    <recommendedName>
        <fullName evidence="3">EfeO-type cupredoxin-like domain-containing protein</fullName>
    </recommendedName>
</protein>
<feature type="domain" description="EfeO-type cupredoxin-like" evidence="3">
    <location>
        <begin position="52"/>
        <end position="143"/>
    </location>
</feature>
<dbReference type="Proteomes" id="UP000612456">
    <property type="component" value="Unassembled WGS sequence"/>
</dbReference>
<keyword evidence="5" id="KW-1185">Reference proteome</keyword>
<accession>A0A917E175</accession>
<dbReference type="Pfam" id="PF13473">
    <property type="entry name" value="Cupredoxin_1"/>
    <property type="match status" value="1"/>
</dbReference>
<evidence type="ECO:0000256" key="2">
    <source>
        <dbReference type="SAM" id="SignalP"/>
    </source>
</evidence>
<dbReference type="InterPro" id="IPR028096">
    <property type="entry name" value="EfeO_Cupredoxin"/>
</dbReference>
<feature type="signal peptide" evidence="2">
    <location>
        <begin position="1"/>
        <end position="22"/>
    </location>
</feature>
<evidence type="ECO:0000259" key="3">
    <source>
        <dbReference type="Pfam" id="PF13473"/>
    </source>
</evidence>
<feature type="compositionally biased region" description="Low complexity" evidence="1">
    <location>
        <begin position="30"/>
        <end position="53"/>
    </location>
</feature>
<reference evidence="4" key="1">
    <citation type="journal article" date="2014" name="Int. J. Syst. Evol. Microbiol.">
        <title>Complete genome sequence of Corynebacterium casei LMG S-19264T (=DSM 44701T), isolated from a smear-ripened cheese.</title>
        <authorList>
            <consortium name="US DOE Joint Genome Institute (JGI-PGF)"/>
            <person name="Walter F."/>
            <person name="Albersmeier A."/>
            <person name="Kalinowski J."/>
            <person name="Ruckert C."/>
        </authorList>
    </citation>
    <scope>NUCLEOTIDE SEQUENCE</scope>
    <source>
        <strain evidence="4">CGMCC 1.15178</strain>
    </source>
</reference>
<evidence type="ECO:0000313" key="5">
    <source>
        <dbReference type="Proteomes" id="UP000612456"/>
    </source>
</evidence>
<sequence>MKVKMKWTVIAALMIVAVMALSACGNNNKDNNSTTNTNTPSNNSASSNDSSTNAAGGETKEITIDASNWKFDQTEIKANKGDTIKLTLKNSQGVHGISIEDLGVDIKGGETKEFTVNDAGTFEFHCSVQCGQGHNDMSGKIIVE</sequence>
<evidence type="ECO:0000313" key="4">
    <source>
        <dbReference type="EMBL" id="GGD90970.1"/>
    </source>
</evidence>
<gene>
    <name evidence="4" type="ORF">GCM10010911_57090</name>
</gene>
<dbReference type="SUPFAM" id="SSF49503">
    <property type="entry name" value="Cupredoxins"/>
    <property type="match status" value="1"/>
</dbReference>
<comment type="caution">
    <text evidence="4">The sequence shown here is derived from an EMBL/GenBank/DDBJ whole genome shotgun (WGS) entry which is preliminary data.</text>
</comment>
<keyword evidence="2" id="KW-0732">Signal</keyword>
<organism evidence="4 5">
    <name type="scientific">Paenibacillus nasutitermitis</name>
    <dbReference type="NCBI Taxonomy" id="1652958"/>
    <lineage>
        <taxon>Bacteria</taxon>
        <taxon>Bacillati</taxon>
        <taxon>Bacillota</taxon>
        <taxon>Bacilli</taxon>
        <taxon>Bacillales</taxon>
        <taxon>Paenibacillaceae</taxon>
        <taxon>Paenibacillus</taxon>
    </lineage>
</organism>
<dbReference type="PROSITE" id="PS51257">
    <property type="entry name" value="PROKAR_LIPOPROTEIN"/>
    <property type="match status" value="1"/>
</dbReference>
<dbReference type="AlphaFoldDB" id="A0A917E175"/>
<name>A0A917E175_9BACL</name>